<keyword evidence="6 7" id="KW-0472">Membrane</keyword>
<organism evidence="9 10">
    <name type="scientific">Clostridium thermosuccinogenes</name>
    <dbReference type="NCBI Taxonomy" id="84032"/>
    <lineage>
        <taxon>Bacteria</taxon>
        <taxon>Bacillati</taxon>
        <taxon>Bacillota</taxon>
        <taxon>Clostridia</taxon>
        <taxon>Eubacteriales</taxon>
        <taxon>Clostridiaceae</taxon>
        <taxon>Clostridium</taxon>
    </lineage>
</organism>
<evidence type="ECO:0000256" key="6">
    <source>
        <dbReference type="ARBA" id="ARBA00023136"/>
    </source>
</evidence>
<evidence type="ECO:0000256" key="4">
    <source>
        <dbReference type="ARBA" id="ARBA00022692"/>
    </source>
</evidence>
<keyword evidence="3" id="KW-1003">Cell membrane</keyword>
<evidence type="ECO:0000313" key="10">
    <source>
        <dbReference type="Proteomes" id="UP000236151"/>
    </source>
</evidence>
<reference evidence="10" key="1">
    <citation type="submission" date="2017-06" db="EMBL/GenBank/DDBJ databases">
        <title>Investigating the central metabolism of Clostridium thermosuccinogenes.</title>
        <authorList>
            <person name="Koendjbiharie J.G."/>
            <person name="Van Kranenburg R."/>
            <person name="Vriesendorp B."/>
        </authorList>
    </citation>
    <scope>NUCLEOTIDE SEQUENCE [LARGE SCALE GENOMIC DNA]</scope>
    <source>
        <strain evidence="10">DSM 5806</strain>
    </source>
</reference>
<evidence type="ECO:0000313" key="9">
    <source>
        <dbReference type="EMBL" id="PNU00077.1"/>
    </source>
</evidence>
<feature type="transmembrane region" description="Helical" evidence="7">
    <location>
        <begin position="223"/>
        <end position="241"/>
    </location>
</feature>
<proteinExistence type="inferred from homology"/>
<dbReference type="RefSeq" id="WP_103081013.1">
    <property type="nucleotide sequence ID" value="NZ_CP021850.1"/>
</dbReference>
<dbReference type="InterPro" id="IPR035906">
    <property type="entry name" value="MetI-like_sf"/>
</dbReference>
<dbReference type="EMBL" id="NIOJ01000013">
    <property type="protein sequence ID" value="PNU00077.1"/>
    <property type="molecule type" value="Genomic_DNA"/>
</dbReference>
<dbReference type="OrthoDB" id="2637002at2"/>
<comment type="subcellular location">
    <subcellularLocation>
        <location evidence="1 7">Cell membrane</location>
        <topology evidence="1 7">Multi-pass membrane protein</topology>
    </subcellularLocation>
</comment>
<accession>A0A2K2FMT4</accession>
<dbReference type="CDD" id="cd06261">
    <property type="entry name" value="TM_PBP2"/>
    <property type="match status" value="1"/>
</dbReference>
<dbReference type="KEGG" id="cthd:CDO33_15620"/>
<feature type="transmembrane region" description="Helical" evidence="7">
    <location>
        <begin position="282"/>
        <end position="303"/>
    </location>
</feature>
<dbReference type="InterPro" id="IPR050809">
    <property type="entry name" value="UgpAE/MalFG_permease"/>
</dbReference>
<dbReference type="PROSITE" id="PS50928">
    <property type="entry name" value="ABC_TM1"/>
    <property type="match status" value="1"/>
</dbReference>
<dbReference type="InterPro" id="IPR000515">
    <property type="entry name" value="MetI-like"/>
</dbReference>
<dbReference type="SUPFAM" id="SSF161098">
    <property type="entry name" value="MetI-like"/>
    <property type="match status" value="1"/>
</dbReference>
<dbReference type="Gene3D" id="1.10.3720.10">
    <property type="entry name" value="MetI-like"/>
    <property type="match status" value="1"/>
</dbReference>
<feature type="transmembrane region" description="Helical" evidence="7">
    <location>
        <begin position="32"/>
        <end position="57"/>
    </location>
</feature>
<dbReference type="GO" id="GO:0055085">
    <property type="term" value="P:transmembrane transport"/>
    <property type="evidence" value="ECO:0007669"/>
    <property type="project" value="InterPro"/>
</dbReference>
<keyword evidence="4 7" id="KW-0812">Transmembrane</keyword>
<keyword evidence="10" id="KW-1185">Reference proteome</keyword>
<dbReference type="Pfam" id="PF00528">
    <property type="entry name" value="BPD_transp_1"/>
    <property type="match status" value="1"/>
</dbReference>
<gene>
    <name evidence="9" type="ORF">CDQ84_06985</name>
</gene>
<evidence type="ECO:0000259" key="8">
    <source>
        <dbReference type="PROSITE" id="PS50928"/>
    </source>
</evidence>
<dbReference type="AlphaFoldDB" id="A0A2K2FMT4"/>
<comment type="similarity">
    <text evidence="7">Belongs to the binding-protein-dependent transport system permease family.</text>
</comment>
<protein>
    <submittedName>
        <fullName evidence="9">Sugar ABC transporter permease</fullName>
    </submittedName>
</protein>
<name>A0A2K2FMT4_9CLOT</name>
<comment type="caution">
    <text evidence="9">The sequence shown here is derived from an EMBL/GenBank/DDBJ whole genome shotgun (WGS) entry which is preliminary data.</text>
</comment>
<evidence type="ECO:0000256" key="7">
    <source>
        <dbReference type="RuleBase" id="RU363032"/>
    </source>
</evidence>
<feature type="domain" description="ABC transmembrane type-1" evidence="8">
    <location>
        <begin position="90"/>
        <end position="304"/>
    </location>
</feature>
<evidence type="ECO:0000256" key="5">
    <source>
        <dbReference type="ARBA" id="ARBA00022989"/>
    </source>
</evidence>
<evidence type="ECO:0000256" key="1">
    <source>
        <dbReference type="ARBA" id="ARBA00004651"/>
    </source>
</evidence>
<evidence type="ECO:0000256" key="2">
    <source>
        <dbReference type="ARBA" id="ARBA00022448"/>
    </source>
</evidence>
<dbReference type="PANTHER" id="PTHR43227:SF11">
    <property type="entry name" value="BLL4140 PROTEIN"/>
    <property type="match status" value="1"/>
</dbReference>
<evidence type="ECO:0000256" key="3">
    <source>
        <dbReference type="ARBA" id="ARBA00022475"/>
    </source>
</evidence>
<feature type="transmembrane region" description="Helical" evidence="7">
    <location>
        <begin position="94"/>
        <end position="115"/>
    </location>
</feature>
<dbReference type="GO" id="GO:0005886">
    <property type="term" value="C:plasma membrane"/>
    <property type="evidence" value="ECO:0007669"/>
    <property type="project" value="UniProtKB-SubCell"/>
</dbReference>
<sequence length="317" mass="36026">MAIKNRTSDSRAGTWTLGRTIIHDFKLNKYKYLIILPVIIYLAVFAYKPMYGLIIAFKDYRPALGIDGSKWVGLKHFKNFFNDVYFLRLIRNTISISGLNILFGFPVPIILALLLNEIRSSWFKRTVQTITYMPYFISLVVVCSLVKTYCQSDGIFSQISVALGGEAKNFLMDSKYFYPIYVISDIWKNMGWNSIIYLAALASIDQEQYEAARIDGAGRFKQMIHVTLPGLMPTITVLFILRMGGLLNVGYEKILLLYSEAIYDVADVISTYVYRKGIINTAYSYSTAVGLFNSVVNVFFLLISNTLSKKVTQSSLF</sequence>
<keyword evidence="2 7" id="KW-0813">Transport</keyword>
<dbReference type="PANTHER" id="PTHR43227">
    <property type="entry name" value="BLL4140 PROTEIN"/>
    <property type="match status" value="1"/>
</dbReference>
<keyword evidence="5 7" id="KW-1133">Transmembrane helix</keyword>
<dbReference type="Proteomes" id="UP000236151">
    <property type="component" value="Unassembled WGS sequence"/>
</dbReference>